<sequence length="273" mass="29811">MVRKLFLGVLGVSWLRDTWQRVIGCDDANGRRGATGLAGNCLRDVLDEEAQHVASSDSLELLTQTCGTNGNVTRVSDVAEKTRANMTENLGVCVNVNLEDTVSGVIGVGYDRATDSSFTGDPSTSKVFWDGKLVITVLVYNIVSANRIYVFRCEMVLLKCVLEKYLLHGVTLEIGTATEEVANIVVLFTTLHGASTRDCRRASLAPEIPQIDERVHTVDLFSIIVVLLHSMHSLHLGFSGSWLICSPGFNGRLVEVFTRILVEDWLICSPGPG</sequence>
<evidence type="ECO:0000256" key="1">
    <source>
        <dbReference type="SAM" id="SignalP"/>
    </source>
</evidence>
<feature type="signal peptide" evidence="1">
    <location>
        <begin position="1"/>
        <end position="20"/>
    </location>
</feature>
<comment type="caution">
    <text evidence="2">The sequence shown here is derived from an EMBL/GenBank/DDBJ whole genome shotgun (WGS) entry which is preliminary data.</text>
</comment>
<name>A0AAP0K681_9MAGN</name>
<protein>
    <submittedName>
        <fullName evidence="2">Uncharacterized protein</fullName>
    </submittedName>
</protein>
<organism evidence="2 3">
    <name type="scientific">Stephania japonica</name>
    <dbReference type="NCBI Taxonomy" id="461633"/>
    <lineage>
        <taxon>Eukaryota</taxon>
        <taxon>Viridiplantae</taxon>
        <taxon>Streptophyta</taxon>
        <taxon>Embryophyta</taxon>
        <taxon>Tracheophyta</taxon>
        <taxon>Spermatophyta</taxon>
        <taxon>Magnoliopsida</taxon>
        <taxon>Ranunculales</taxon>
        <taxon>Menispermaceae</taxon>
        <taxon>Menispermoideae</taxon>
        <taxon>Cissampelideae</taxon>
        <taxon>Stephania</taxon>
    </lineage>
</organism>
<keyword evidence="3" id="KW-1185">Reference proteome</keyword>
<evidence type="ECO:0000313" key="2">
    <source>
        <dbReference type="EMBL" id="KAK9145804.1"/>
    </source>
</evidence>
<feature type="chain" id="PRO_5042956115" evidence="1">
    <location>
        <begin position="21"/>
        <end position="273"/>
    </location>
</feature>
<accession>A0AAP0K681</accession>
<gene>
    <name evidence="2" type="ORF">Sjap_005707</name>
</gene>
<evidence type="ECO:0000313" key="3">
    <source>
        <dbReference type="Proteomes" id="UP001417504"/>
    </source>
</evidence>
<dbReference type="AlphaFoldDB" id="A0AAP0K681"/>
<proteinExistence type="predicted"/>
<reference evidence="2 3" key="1">
    <citation type="submission" date="2024-01" db="EMBL/GenBank/DDBJ databases">
        <title>Genome assemblies of Stephania.</title>
        <authorList>
            <person name="Yang L."/>
        </authorList>
    </citation>
    <scope>NUCLEOTIDE SEQUENCE [LARGE SCALE GENOMIC DNA]</scope>
    <source>
        <strain evidence="2">QJT</strain>
        <tissue evidence="2">Leaf</tissue>
    </source>
</reference>
<dbReference type="EMBL" id="JBBNAE010000002">
    <property type="protein sequence ID" value="KAK9145804.1"/>
    <property type="molecule type" value="Genomic_DNA"/>
</dbReference>
<dbReference type="Proteomes" id="UP001417504">
    <property type="component" value="Unassembled WGS sequence"/>
</dbReference>
<keyword evidence="1" id="KW-0732">Signal</keyword>